<dbReference type="GO" id="GO:0043565">
    <property type="term" value="F:sequence-specific DNA binding"/>
    <property type="evidence" value="ECO:0007669"/>
    <property type="project" value="InterPro"/>
</dbReference>
<dbReference type="InterPro" id="IPR018060">
    <property type="entry name" value="HTH_AraC"/>
</dbReference>
<evidence type="ECO:0000313" key="6">
    <source>
        <dbReference type="Proteomes" id="UP000650466"/>
    </source>
</evidence>
<dbReference type="InterPro" id="IPR009057">
    <property type="entry name" value="Homeodomain-like_sf"/>
</dbReference>
<dbReference type="EMBL" id="JACVVD010000005">
    <property type="protein sequence ID" value="MBD0381814.1"/>
    <property type="molecule type" value="Genomic_DNA"/>
</dbReference>
<proteinExistence type="predicted"/>
<protein>
    <submittedName>
        <fullName evidence="5">AraC family transcriptional regulator</fullName>
    </submittedName>
</protein>
<evidence type="ECO:0000256" key="3">
    <source>
        <dbReference type="ARBA" id="ARBA00023163"/>
    </source>
</evidence>
<dbReference type="InterPro" id="IPR037923">
    <property type="entry name" value="HTH-like"/>
</dbReference>
<evidence type="ECO:0000256" key="1">
    <source>
        <dbReference type="ARBA" id="ARBA00023015"/>
    </source>
</evidence>
<keyword evidence="3" id="KW-0804">Transcription</keyword>
<keyword evidence="1" id="KW-0805">Transcription regulation</keyword>
<dbReference type="InterPro" id="IPR020449">
    <property type="entry name" value="Tscrpt_reg_AraC-type_HTH"/>
</dbReference>
<dbReference type="PRINTS" id="PR00032">
    <property type="entry name" value="HTHARAC"/>
</dbReference>
<dbReference type="PANTHER" id="PTHR43280:SF2">
    <property type="entry name" value="HTH-TYPE TRANSCRIPTIONAL REGULATOR EXSA"/>
    <property type="match status" value="1"/>
</dbReference>
<evidence type="ECO:0000256" key="2">
    <source>
        <dbReference type="ARBA" id="ARBA00023125"/>
    </source>
</evidence>
<organism evidence="5 6">
    <name type="scientific">Paenibacillus sedimenti</name>
    <dbReference type="NCBI Taxonomy" id="2770274"/>
    <lineage>
        <taxon>Bacteria</taxon>
        <taxon>Bacillati</taxon>
        <taxon>Bacillota</taxon>
        <taxon>Bacilli</taxon>
        <taxon>Bacillales</taxon>
        <taxon>Paenibacillaceae</taxon>
        <taxon>Paenibacillus</taxon>
    </lineage>
</organism>
<name>A0A926KPU2_9BACL</name>
<feature type="domain" description="HTH araC/xylS-type" evidence="4">
    <location>
        <begin position="172"/>
        <end position="274"/>
    </location>
</feature>
<dbReference type="Proteomes" id="UP000650466">
    <property type="component" value="Unassembled WGS sequence"/>
</dbReference>
<dbReference type="SMART" id="SM00342">
    <property type="entry name" value="HTH_ARAC"/>
    <property type="match status" value="1"/>
</dbReference>
<dbReference type="AlphaFoldDB" id="A0A926KPU2"/>
<dbReference type="Pfam" id="PF02311">
    <property type="entry name" value="AraC_binding"/>
    <property type="match status" value="1"/>
</dbReference>
<dbReference type="Gene3D" id="2.60.120.280">
    <property type="entry name" value="Regulatory protein AraC"/>
    <property type="match status" value="1"/>
</dbReference>
<dbReference type="SUPFAM" id="SSF46689">
    <property type="entry name" value="Homeodomain-like"/>
    <property type="match status" value="2"/>
</dbReference>
<dbReference type="RefSeq" id="WP_188175601.1">
    <property type="nucleotide sequence ID" value="NZ_JACVVD010000005.1"/>
</dbReference>
<dbReference type="GO" id="GO:0003700">
    <property type="term" value="F:DNA-binding transcription factor activity"/>
    <property type="evidence" value="ECO:0007669"/>
    <property type="project" value="InterPro"/>
</dbReference>
<dbReference type="PANTHER" id="PTHR43280">
    <property type="entry name" value="ARAC-FAMILY TRANSCRIPTIONAL REGULATOR"/>
    <property type="match status" value="1"/>
</dbReference>
<keyword evidence="2" id="KW-0238">DNA-binding</keyword>
<comment type="caution">
    <text evidence="5">The sequence shown here is derived from an EMBL/GenBank/DDBJ whole genome shotgun (WGS) entry which is preliminary data.</text>
</comment>
<dbReference type="Gene3D" id="1.10.10.60">
    <property type="entry name" value="Homeodomain-like"/>
    <property type="match status" value="2"/>
</dbReference>
<gene>
    <name evidence="5" type="ORF">ICC18_16945</name>
</gene>
<accession>A0A926KPU2</accession>
<evidence type="ECO:0000313" key="5">
    <source>
        <dbReference type="EMBL" id="MBD0381814.1"/>
    </source>
</evidence>
<reference evidence="5" key="1">
    <citation type="submission" date="2020-09" db="EMBL/GenBank/DDBJ databases">
        <title>Draft Genome Sequence of Paenibacillus sp. WST5.</title>
        <authorList>
            <person name="Bao Z."/>
        </authorList>
    </citation>
    <scope>NUCLEOTIDE SEQUENCE</scope>
    <source>
        <strain evidence="5">WST5</strain>
    </source>
</reference>
<evidence type="ECO:0000259" key="4">
    <source>
        <dbReference type="PROSITE" id="PS01124"/>
    </source>
</evidence>
<sequence>MIRHVMLPTLQQSSYFIFPESVGWYYNTPTHGVDRAEGQWTTYSLHFIISGKGYVELDGMQHMLQKGDAFLYFPHQKQKYYSSKDDPWDVRWVHFYGDQLKEFLLEKGFLRNLWTLKRWSELEQAFHELLLEAEANNILRTTKLTTLTYMILSEFMSYAAPLTGNRGMESVDRILALLPSMQQKACEPFVLEEWAEQAGVSPYYFCKLFRKAMSMTPLSFVTLCRMQYAKQRLIEKETLHVKVIAKEAGYESASYFNQRFHEHEGMTPSEYRSMYASKGYLE</sequence>
<dbReference type="Pfam" id="PF12833">
    <property type="entry name" value="HTH_18"/>
    <property type="match status" value="1"/>
</dbReference>
<dbReference type="InterPro" id="IPR003313">
    <property type="entry name" value="AraC-bd"/>
</dbReference>
<dbReference type="SUPFAM" id="SSF51215">
    <property type="entry name" value="Regulatory protein AraC"/>
    <property type="match status" value="1"/>
</dbReference>
<keyword evidence="6" id="KW-1185">Reference proteome</keyword>
<dbReference type="PROSITE" id="PS01124">
    <property type="entry name" value="HTH_ARAC_FAMILY_2"/>
    <property type="match status" value="1"/>
</dbReference>